<dbReference type="InterPro" id="IPR006638">
    <property type="entry name" value="Elp3/MiaA/NifB-like_rSAM"/>
</dbReference>
<feature type="binding site" evidence="8">
    <location>
        <position position="83"/>
    </location>
    <ligand>
        <name>[4Fe-4S] cluster</name>
        <dbReference type="ChEBI" id="CHEBI:49883"/>
        <label>2</label>
        <note>4Fe-4S-S-AdoMet</note>
    </ligand>
</feature>
<dbReference type="PANTHER" id="PTHR10949:SF0">
    <property type="entry name" value="LIPOYL SYNTHASE, MITOCHONDRIAL"/>
    <property type="match status" value="1"/>
</dbReference>
<dbReference type="NCBIfam" id="NF004019">
    <property type="entry name" value="PRK05481.1"/>
    <property type="match status" value="1"/>
</dbReference>
<feature type="binding site" evidence="8">
    <location>
        <position position="50"/>
    </location>
    <ligand>
        <name>[4Fe-4S] cluster</name>
        <dbReference type="ChEBI" id="CHEBI:49883"/>
        <label>1</label>
    </ligand>
</feature>
<organism evidence="10 11">
    <name type="scientific">Haloferula sargassicola</name>
    <dbReference type="NCBI Taxonomy" id="490096"/>
    <lineage>
        <taxon>Bacteria</taxon>
        <taxon>Pseudomonadati</taxon>
        <taxon>Verrucomicrobiota</taxon>
        <taxon>Verrucomicrobiia</taxon>
        <taxon>Verrucomicrobiales</taxon>
        <taxon>Verrucomicrobiaceae</taxon>
        <taxon>Haloferula</taxon>
    </lineage>
</organism>
<comment type="subcellular location">
    <subcellularLocation>
        <location evidence="8">Cytoplasm</location>
    </subcellularLocation>
</comment>
<evidence type="ECO:0000256" key="8">
    <source>
        <dbReference type="HAMAP-Rule" id="MF_00206"/>
    </source>
</evidence>
<keyword evidence="4 8" id="KW-0479">Metal-binding</keyword>
<comment type="pathway">
    <text evidence="8">Protein modification; protein lipoylation via endogenous pathway; protein N(6)-(lipoyl)lysine from octanoyl-[acyl-carrier-protein]: step 2/2.</text>
</comment>
<reference evidence="10 11" key="1">
    <citation type="submission" date="2024-02" db="EMBL/GenBank/DDBJ databases">
        <title>Haloferula sargassicola NBRC 104335.</title>
        <authorList>
            <person name="Ichikawa N."/>
            <person name="Katano-Makiyama Y."/>
            <person name="Hidaka K."/>
        </authorList>
    </citation>
    <scope>NUCLEOTIDE SEQUENCE [LARGE SCALE GENOMIC DNA]</scope>
    <source>
        <strain evidence="10 11">NBRC 104335</strain>
    </source>
</reference>
<dbReference type="InterPro" id="IPR007197">
    <property type="entry name" value="rSAM"/>
</dbReference>
<sequence length="337" mass="37485">MSACHGPKMRMDPELHQDKKPSWIKVRLPNDPVFWSTKSLITDLKLVTVCEEAQCPNRWECWGQGTATFMIAGEKCTRACGFCAVKTAKPDALEADEPARVAEATRRMRLNHVVITAVARDDLRDGGAEHFQQTIEAVRALNPGIVIEVLVPDFNDRDWALRMVMDARPHIFNHNLETVERLTPLVRSRAKYFRSLAVLKKAKAMVAGKVATKSGIMLGLGEQKDEVLKAMDDLLEHDVTVLTLGQYLRPTPKHLPVVDYLHPDAFAEYKQIALDKGFRHVASGPLVRSSYHAADFRPELDILEDAEKAAAGAKIDLQPEDLPIPAAKSEIVGRSVA</sequence>
<comment type="cofactor">
    <cofactor evidence="8">
        <name>[4Fe-4S] cluster</name>
        <dbReference type="ChEBI" id="CHEBI:49883"/>
    </cofactor>
    <text evidence="8">Binds 2 [4Fe-4S] clusters per subunit. One cluster is coordinated with 3 cysteines and an exchangeable S-adenosyl-L-methionine.</text>
</comment>
<proteinExistence type="inferred from homology"/>
<gene>
    <name evidence="8 10" type="primary">lipA</name>
    <name evidence="10" type="ORF">Hsar01_01001</name>
</gene>
<dbReference type="EC" id="2.8.1.8" evidence="8"/>
<evidence type="ECO:0000256" key="7">
    <source>
        <dbReference type="ARBA" id="ARBA00047326"/>
    </source>
</evidence>
<dbReference type="SUPFAM" id="SSF102114">
    <property type="entry name" value="Radical SAM enzymes"/>
    <property type="match status" value="1"/>
</dbReference>
<evidence type="ECO:0000256" key="3">
    <source>
        <dbReference type="ARBA" id="ARBA00022691"/>
    </source>
</evidence>
<keyword evidence="6 8" id="KW-0411">Iron-sulfur</keyword>
<dbReference type="RefSeq" id="WP_353565938.1">
    <property type="nucleotide sequence ID" value="NZ_BAABRI010000004.1"/>
</dbReference>
<comment type="caution">
    <text evidence="10">The sequence shown here is derived from an EMBL/GenBank/DDBJ whole genome shotgun (WGS) entry which is preliminary data.</text>
</comment>
<evidence type="ECO:0000256" key="5">
    <source>
        <dbReference type="ARBA" id="ARBA00023004"/>
    </source>
</evidence>
<dbReference type="HAMAP" id="MF_00206">
    <property type="entry name" value="Lipoyl_synth"/>
    <property type="match status" value="1"/>
</dbReference>
<dbReference type="PANTHER" id="PTHR10949">
    <property type="entry name" value="LIPOYL SYNTHASE"/>
    <property type="match status" value="1"/>
</dbReference>
<evidence type="ECO:0000313" key="10">
    <source>
        <dbReference type="EMBL" id="GAA5481790.1"/>
    </source>
</evidence>
<dbReference type="Proteomes" id="UP001476282">
    <property type="component" value="Unassembled WGS sequence"/>
</dbReference>
<evidence type="ECO:0000256" key="6">
    <source>
        <dbReference type="ARBA" id="ARBA00023014"/>
    </source>
</evidence>
<accession>A0ABP9UJU2</accession>
<dbReference type="EMBL" id="BAABRI010000004">
    <property type="protein sequence ID" value="GAA5481790.1"/>
    <property type="molecule type" value="Genomic_DNA"/>
</dbReference>
<comment type="similarity">
    <text evidence="8">Belongs to the radical SAM superfamily. Lipoyl synthase family.</text>
</comment>
<evidence type="ECO:0000256" key="1">
    <source>
        <dbReference type="ARBA" id="ARBA00022485"/>
    </source>
</evidence>
<dbReference type="SMART" id="SM00729">
    <property type="entry name" value="Elp3"/>
    <property type="match status" value="1"/>
</dbReference>
<feature type="binding site" evidence="8">
    <location>
        <position position="80"/>
    </location>
    <ligand>
        <name>[4Fe-4S] cluster</name>
        <dbReference type="ChEBI" id="CHEBI:49883"/>
        <label>2</label>
        <note>4Fe-4S-S-AdoMet</note>
    </ligand>
</feature>
<dbReference type="PIRSF" id="PIRSF005963">
    <property type="entry name" value="Lipoyl_synth"/>
    <property type="match status" value="1"/>
</dbReference>
<feature type="binding site" evidence="8">
    <location>
        <position position="55"/>
    </location>
    <ligand>
        <name>[4Fe-4S] cluster</name>
        <dbReference type="ChEBI" id="CHEBI:49883"/>
        <label>1</label>
    </ligand>
</feature>
<keyword evidence="5 8" id="KW-0408">Iron</keyword>
<evidence type="ECO:0000313" key="11">
    <source>
        <dbReference type="Proteomes" id="UP001476282"/>
    </source>
</evidence>
<dbReference type="SFLD" id="SFLDF00271">
    <property type="entry name" value="lipoyl_synthase"/>
    <property type="match status" value="1"/>
</dbReference>
<comment type="catalytic activity">
    <reaction evidence="7 8">
        <text>[[Fe-S] cluster scaffold protein carrying a second [4Fe-4S](2+) cluster] + N(6)-octanoyl-L-lysyl-[protein] + 2 oxidized [2Fe-2S]-[ferredoxin] + 2 S-adenosyl-L-methionine + 4 H(+) = [[Fe-S] cluster scaffold protein] + N(6)-[(R)-dihydrolipoyl]-L-lysyl-[protein] + 4 Fe(3+) + 2 hydrogen sulfide + 2 5'-deoxyadenosine + 2 L-methionine + 2 reduced [2Fe-2S]-[ferredoxin]</text>
        <dbReference type="Rhea" id="RHEA:16585"/>
        <dbReference type="Rhea" id="RHEA-COMP:9928"/>
        <dbReference type="Rhea" id="RHEA-COMP:10000"/>
        <dbReference type="Rhea" id="RHEA-COMP:10001"/>
        <dbReference type="Rhea" id="RHEA-COMP:10475"/>
        <dbReference type="Rhea" id="RHEA-COMP:14568"/>
        <dbReference type="Rhea" id="RHEA-COMP:14569"/>
        <dbReference type="ChEBI" id="CHEBI:15378"/>
        <dbReference type="ChEBI" id="CHEBI:17319"/>
        <dbReference type="ChEBI" id="CHEBI:29034"/>
        <dbReference type="ChEBI" id="CHEBI:29919"/>
        <dbReference type="ChEBI" id="CHEBI:33722"/>
        <dbReference type="ChEBI" id="CHEBI:33737"/>
        <dbReference type="ChEBI" id="CHEBI:33738"/>
        <dbReference type="ChEBI" id="CHEBI:57844"/>
        <dbReference type="ChEBI" id="CHEBI:59789"/>
        <dbReference type="ChEBI" id="CHEBI:78809"/>
        <dbReference type="ChEBI" id="CHEBI:83100"/>
        <dbReference type="EC" id="2.8.1.8"/>
    </reaction>
</comment>
<keyword evidence="1 8" id="KW-0004">4Fe-4S</keyword>
<keyword evidence="3 8" id="KW-0949">S-adenosyl-L-methionine</keyword>
<comment type="function">
    <text evidence="8">Catalyzes the radical-mediated insertion of two sulfur atoms into the C-6 and C-8 positions of the octanoyl moiety bound to the lipoyl domains of lipoate-dependent enzymes, thereby converting the octanoylated domains into lipoylated derivatives.</text>
</comment>
<keyword evidence="11" id="KW-1185">Reference proteome</keyword>
<feature type="binding site" evidence="8">
    <location>
        <position position="61"/>
    </location>
    <ligand>
        <name>[4Fe-4S] cluster</name>
        <dbReference type="ChEBI" id="CHEBI:49883"/>
        <label>1</label>
    </ligand>
</feature>
<evidence type="ECO:0000259" key="9">
    <source>
        <dbReference type="PROSITE" id="PS51918"/>
    </source>
</evidence>
<dbReference type="CDD" id="cd01335">
    <property type="entry name" value="Radical_SAM"/>
    <property type="match status" value="1"/>
</dbReference>
<dbReference type="SFLD" id="SFLDG01058">
    <property type="entry name" value="lipoyl_synthase_like"/>
    <property type="match status" value="1"/>
</dbReference>
<keyword evidence="8" id="KW-0963">Cytoplasm</keyword>
<protein>
    <recommendedName>
        <fullName evidence="8">Lipoyl synthase</fullName>
        <ecNumber evidence="8">2.8.1.8</ecNumber>
    </recommendedName>
    <alternativeName>
        <fullName evidence="8">Lip-syn</fullName>
        <shortName evidence="8">LS</shortName>
    </alternativeName>
    <alternativeName>
        <fullName evidence="8">Lipoate synthase</fullName>
    </alternativeName>
    <alternativeName>
        <fullName evidence="8">Lipoic acid synthase</fullName>
    </alternativeName>
    <alternativeName>
        <fullName evidence="8">Sulfur insertion protein LipA</fullName>
    </alternativeName>
</protein>
<keyword evidence="2 8" id="KW-0808">Transferase</keyword>
<dbReference type="Gene3D" id="3.20.20.70">
    <property type="entry name" value="Aldolase class I"/>
    <property type="match status" value="1"/>
</dbReference>
<dbReference type="PROSITE" id="PS51918">
    <property type="entry name" value="RADICAL_SAM"/>
    <property type="match status" value="1"/>
</dbReference>
<dbReference type="NCBIfam" id="TIGR00510">
    <property type="entry name" value="lipA"/>
    <property type="match status" value="1"/>
</dbReference>
<dbReference type="InterPro" id="IPR058240">
    <property type="entry name" value="rSAM_sf"/>
</dbReference>
<dbReference type="Pfam" id="PF04055">
    <property type="entry name" value="Radical_SAM"/>
    <property type="match status" value="1"/>
</dbReference>
<evidence type="ECO:0000256" key="4">
    <source>
        <dbReference type="ARBA" id="ARBA00022723"/>
    </source>
</evidence>
<dbReference type="InterPro" id="IPR013785">
    <property type="entry name" value="Aldolase_TIM"/>
</dbReference>
<feature type="binding site" evidence="8">
    <location>
        <position position="290"/>
    </location>
    <ligand>
        <name>[4Fe-4S] cluster</name>
        <dbReference type="ChEBI" id="CHEBI:49883"/>
        <label>1</label>
    </ligand>
</feature>
<feature type="binding site" evidence="8">
    <location>
        <position position="76"/>
    </location>
    <ligand>
        <name>[4Fe-4S] cluster</name>
        <dbReference type="ChEBI" id="CHEBI:49883"/>
        <label>2</label>
        <note>4Fe-4S-S-AdoMet</note>
    </ligand>
</feature>
<name>A0ABP9UJU2_9BACT</name>
<feature type="domain" description="Radical SAM core" evidence="9">
    <location>
        <begin position="62"/>
        <end position="279"/>
    </location>
</feature>
<dbReference type="NCBIfam" id="NF009544">
    <property type="entry name" value="PRK12928.1"/>
    <property type="match status" value="1"/>
</dbReference>
<evidence type="ECO:0000256" key="2">
    <source>
        <dbReference type="ARBA" id="ARBA00022679"/>
    </source>
</evidence>
<dbReference type="SFLD" id="SFLDS00029">
    <property type="entry name" value="Radical_SAM"/>
    <property type="match status" value="1"/>
</dbReference>
<dbReference type="InterPro" id="IPR003698">
    <property type="entry name" value="Lipoyl_synth"/>
</dbReference>